<dbReference type="EnsemblPlants" id="Solyc06g054300.1.1">
    <property type="protein sequence ID" value="Solyc06g054300.1.1.1"/>
    <property type="gene ID" value="Solyc06g054300.1"/>
</dbReference>
<dbReference type="Gene3D" id="3.40.50.1820">
    <property type="entry name" value="alpha/beta hydrolase"/>
    <property type="match status" value="1"/>
</dbReference>
<comment type="similarity">
    <text evidence="1">Belongs to the 'GDXG' lipolytic enzyme family.</text>
</comment>
<dbReference type="GeneID" id="101254700"/>
<dbReference type="GO" id="GO:0016787">
    <property type="term" value="F:hydrolase activity"/>
    <property type="evidence" value="ECO:0007669"/>
    <property type="project" value="InterPro"/>
</dbReference>
<accession>A0A3Q7GWR0</accession>
<keyword evidence="4" id="KW-1185">Reference proteome</keyword>
<dbReference type="InterPro" id="IPR013094">
    <property type="entry name" value="AB_hydrolase_3"/>
</dbReference>
<reference evidence="3" key="1">
    <citation type="journal article" date="2012" name="Nature">
        <title>The tomato genome sequence provides insights into fleshy fruit evolution.</title>
        <authorList>
            <consortium name="Tomato Genome Consortium"/>
        </authorList>
    </citation>
    <scope>NUCLEOTIDE SEQUENCE [LARGE SCALE GENOMIC DNA]</scope>
    <source>
        <strain evidence="3">cv. Heinz 1706</strain>
    </source>
</reference>
<dbReference type="Pfam" id="PF07859">
    <property type="entry name" value="Abhydrolase_3"/>
    <property type="match status" value="1"/>
</dbReference>
<dbReference type="OMA" id="IWINICP"/>
<evidence type="ECO:0000313" key="4">
    <source>
        <dbReference type="Proteomes" id="UP000004994"/>
    </source>
</evidence>
<proteinExistence type="inferred from homology"/>
<dbReference type="OrthoDB" id="408631at2759"/>
<dbReference type="KEGG" id="sly:101254700"/>
<dbReference type="InParanoid" id="A0A3Q7GWR0"/>
<dbReference type="STRING" id="4081.A0A3Q7GWR0"/>
<protein>
    <recommendedName>
        <fullName evidence="2">Alpha/beta hydrolase fold-3 domain-containing protein</fullName>
    </recommendedName>
</protein>
<evidence type="ECO:0000259" key="2">
    <source>
        <dbReference type="Pfam" id="PF07859"/>
    </source>
</evidence>
<dbReference type="PANTHER" id="PTHR23024">
    <property type="entry name" value="ARYLACETAMIDE DEACETYLASE"/>
    <property type="match status" value="1"/>
</dbReference>
<sequence length="325" mass="36842">MENNDVVKDVYPFFRVYKDGRVERFYDVHGTYYLPPSQTSDNVSSKDITISPDVFARLYLPKNTTTPNQKLPILVYYHGGGLVIESPFTNWTHRYVNLLASQLNTIIVSVNYRLAPENDVSTIYNDGWTALQWVTSHANKDDSVMTSTFTNYDPWLKTYGDFDKLFLVGDSAGGNIVFTMTMRAGKESLNCGVGICGSILAFPYFLIENIDQEGIPYKIWINICPSLEQGLFAIDSPMINPLAKNAPSLSVLGCSRLLVCIAERDEYISRETLIRFVEGVKKSGWKGELKVIELEEVGHSFQIYKPDCEKAKDMMMHYASFIHNK</sequence>
<dbReference type="Gramene" id="Solyc06g054300.1.1">
    <property type="protein sequence ID" value="Solyc06g054300.1.1.1"/>
    <property type="gene ID" value="Solyc06g054300.1"/>
</dbReference>
<evidence type="ECO:0000313" key="3">
    <source>
        <dbReference type="EnsemblPlants" id="Solyc06g054300.1.1.1"/>
    </source>
</evidence>
<evidence type="ECO:0000256" key="1">
    <source>
        <dbReference type="ARBA" id="ARBA00010515"/>
    </source>
</evidence>
<dbReference type="AlphaFoldDB" id="A0A3Q7GWR0"/>
<dbReference type="InterPro" id="IPR050466">
    <property type="entry name" value="Carboxylest/Gibb_receptor"/>
</dbReference>
<reference evidence="3" key="2">
    <citation type="submission" date="2019-01" db="UniProtKB">
        <authorList>
            <consortium name="EnsemblPlants"/>
        </authorList>
    </citation>
    <scope>IDENTIFICATION</scope>
    <source>
        <strain evidence="3">cv. Heinz 1706</strain>
    </source>
</reference>
<feature type="domain" description="Alpha/beta hydrolase fold-3" evidence="2">
    <location>
        <begin position="74"/>
        <end position="302"/>
    </location>
</feature>
<name>A0A3Q7GWR0_SOLLC</name>
<dbReference type="InterPro" id="IPR029058">
    <property type="entry name" value="AB_hydrolase_fold"/>
</dbReference>
<dbReference type="PANTHER" id="PTHR23024:SF512">
    <property type="entry name" value="ALPHA_BETA HYDROLASE FOLD-3 DOMAIN-CONTAINING PROTEIN"/>
    <property type="match status" value="1"/>
</dbReference>
<dbReference type="SMR" id="A0A3Q7GWR0"/>
<dbReference type="Proteomes" id="UP000004994">
    <property type="component" value="Chromosome 6"/>
</dbReference>
<dbReference type="PaxDb" id="4081-Solyc06g054300.1.1"/>
<organism evidence="3">
    <name type="scientific">Solanum lycopersicum</name>
    <name type="common">Tomato</name>
    <name type="synonym">Lycopersicon esculentum</name>
    <dbReference type="NCBI Taxonomy" id="4081"/>
    <lineage>
        <taxon>Eukaryota</taxon>
        <taxon>Viridiplantae</taxon>
        <taxon>Streptophyta</taxon>
        <taxon>Embryophyta</taxon>
        <taxon>Tracheophyta</taxon>
        <taxon>Spermatophyta</taxon>
        <taxon>Magnoliopsida</taxon>
        <taxon>eudicotyledons</taxon>
        <taxon>Gunneridae</taxon>
        <taxon>Pentapetalae</taxon>
        <taxon>asterids</taxon>
        <taxon>lamiids</taxon>
        <taxon>Solanales</taxon>
        <taxon>Solanaceae</taxon>
        <taxon>Solanoideae</taxon>
        <taxon>Solaneae</taxon>
        <taxon>Solanum</taxon>
        <taxon>Solanum subgen. Lycopersicon</taxon>
    </lineage>
</organism>
<dbReference type="SUPFAM" id="SSF53474">
    <property type="entry name" value="alpha/beta-Hydrolases"/>
    <property type="match status" value="1"/>
</dbReference>